<accession>A0AAV7Z946</accession>
<dbReference type="Gene3D" id="3.90.640.10">
    <property type="entry name" value="Actin, Chain A, domain 4"/>
    <property type="match status" value="1"/>
</dbReference>
<keyword evidence="4" id="KW-0067">ATP-binding</keyword>
<keyword evidence="2" id="KW-0963">Cytoplasm</keyword>
<comment type="subcellular location">
    <subcellularLocation>
        <location evidence="1">Cytoplasm</location>
        <location evidence="1">Cytoskeleton</location>
    </subcellularLocation>
</comment>
<evidence type="ECO:0000256" key="2">
    <source>
        <dbReference type="ARBA" id="ARBA00022490"/>
    </source>
</evidence>
<dbReference type="SMART" id="SM00268">
    <property type="entry name" value="ACTIN"/>
    <property type="match status" value="1"/>
</dbReference>
<dbReference type="PROSITE" id="PS00432">
    <property type="entry name" value="ACTINS_2"/>
    <property type="match status" value="1"/>
</dbReference>
<dbReference type="PRINTS" id="PR00190">
    <property type="entry name" value="ACTIN"/>
</dbReference>
<dbReference type="Proteomes" id="UP001146793">
    <property type="component" value="Unassembled WGS sequence"/>
</dbReference>
<reference evidence="7" key="1">
    <citation type="submission" date="2022-08" db="EMBL/GenBank/DDBJ databases">
        <title>Novel sulphate-reducing endosymbionts in the free-living metamonad Anaeramoeba.</title>
        <authorList>
            <person name="Jerlstrom-Hultqvist J."/>
            <person name="Cepicka I."/>
            <person name="Gallot-Lavallee L."/>
            <person name="Salas-Leiva D."/>
            <person name="Curtis B.A."/>
            <person name="Zahonova K."/>
            <person name="Pipaliya S."/>
            <person name="Dacks J."/>
            <person name="Roger A.J."/>
        </authorList>
    </citation>
    <scope>NUCLEOTIDE SEQUENCE</scope>
    <source>
        <strain evidence="7">Busselton2</strain>
    </source>
</reference>
<keyword evidence="5" id="KW-0206">Cytoskeleton</keyword>
<evidence type="ECO:0000313" key="7">
    <source>
        <dbReference type="EMBL" id="KAJ3437302.1"/>
    </source>
</evidence>
<comment type="caution">
    <text evidence="7">The sequence shown here is derived from an EMBL/GenBank/DDBJ whole genome shotgun (WGS) entry which is preliminary data.</text>
</comment>
<dbReference type="FunFam" id="3.30.420.40:FF:000058">
    <property type="entry name" value="Putative actin-related protein 5"/>
    <property type="match status" value="1"/>
</dbReference>
<evidence type="ECO:0000256" key="3">
    <source>
        <dbReference type="ARBA" id="ARBA00022741"/>
    </source>
</evidence>
<dbReference type="EMBL" id="JANTQA010000033">
    <property type="protein sequence ID" value="KAJ3437302.1"/>
    <property type="molecule type" value="Genomic_DNA"/>
</dbReference>
<protein>
    <submittedName>
        <fullName evidence="7">Actin-7-related</fullName>
    </submittedName>
</protein>
<evidence type="ECO:0000256" key="5">
    <source>
        <dbReference type="ARBA" id="ARBA00023212"/>
    </source>
</evidence>
<dbReference type="Gene3D" id="3.30.420.40">
    <property type="match status" value="2"/>
</dbReference>
<dbReference type="GO" id="GO:0005856">
    <property type="term" value="C:cytoskeleton"/>
    <property type="evidence" value="ECO:0007669"/>
    <property type="project" value="UniProtKB-SubCell"/>
</dbReference>
<dbReference type="PANTHER" id="PTHR11937">
    <property type="entry name" value="ACTIN"/>
    <property type="match status" value="1"/>
</dbReference>
<keyword evidence="3" id="KW-0547">Nucleotide-binding</keyword>
<dbReference type="GO" id="GO:0005524">
    <property type="term" value="F:ATP binding"/>
    <property type="evidence" value="ECO:0007669"/>
    <property type="project" value="UniProtKB-KW"/>
</dbReference>
<evidence type="ECO:0000256" key="4">
    <source>
        <dbReference type="ARBA" id="ARBA00022840"/>
    </source>
</evidence>
<evidence type="ECO:0000256" key="6">
    <source>
        <dbReference type="RuleBase" id="RU000487"/>
    </source>
</evidence>
<dbReference type="Pfam" id="PF00022">
    <property type="entry name" value="Actin"/>
    <property type="match status" value="1"/>
</dbReference>
<evidence type="ECO:0000256" key="1">
    <source>
        <dbReference type="ARBA" id="ARBA00004245"/>
    </source>
</evidence>
<dbReference type="SUPFAM" id="SSF53067">
    <property type="entry name" value="Actin-like ATPase domain"/>
    <property type="match status" value="2"/>
</dbReference>
<gene>
    <name evidence="7" type="ORF">M0812_16461</name>
</gene>
<dbReference type="AlphaFoldDB" id="A0AAV7Z946"/>
<dbReference type="InterPro" id="IPR043129">
    <property type="entry name" value="ATPase_NBD"/>
</dbReference>
<organism evidence="7 8">
    <name type="scientific">Anaeramoeba flamelloides</name>
    <dbReference type="NCBI Taxonomy" id="1746091"/>
    <lineage>
        <taxon>Eukaryota</taxon>
        <taxon>Metamonada</taxon>
        <taxon>Anaeramoebidae</taxon>
        <taxon>Anaeramoeba</taxon>
    </lineage>
</organism>
<evidence type="ECO:0000313" key="8">
    <source>
        <dbReference type="Proteomes" id="UP001146793"/>
    </source>
</evidence>
<dbReference type="FunFam" id="3.90.640.10:FF:000007">
    <property type="entry name" value="Actin like 7B"/>
    <property type="match status" value="1"/>
</dbReference>
<proteinExistence type="inferred from homology"/>
<name>A0AAV7Z946_9EUKA</name>
<sequence>MGEVMPIVIDNGASMMKAGFAGDDSPRAVFSTLIGTPIEEKSMLGIGSTEDQYIGDRAQSMRGILHLKCPIERGVITNWVGMEKIWDHAFSTELRIVPQEHPILITDKPHVPRSNREKMTEIMFESFQVPGVYVANENKLAVYSSGRNSCMDLDIGHGCVSILPIYEGYTFPAAIHRYNYGGSDVTEYLAKLLSEKGASFTTTAEKQIVKGIKEKVCYVSQDYQRDLSSCNPKLFKYELPDTRKIEIEKDAFMCTEVLFNPSLIGIEQPGVHEIVYNAIMDCDIDSRERFFTNILVSGATTLFDGFVERLKKEIQKLASENARVRIVAPPERLFSVWIGGSILASLSTFQNMWITKEEYEESGTSIVHKKCYYFK</sequence>
<dbReference type="FunFam" id="3.30.420.40:FF:000148">
    <property type="entry name" value="Actin, alpha skeletal muscle"/>
    <property type="match status" value="1"/>
</dbReference>
<dbReference type="InterPro" id="IPR004001">
    <property type="entry name" value="Actin_CS"/>
</dbReference>
<comment type="similarity">
    <text evidence="6">Belongs to the actin family.</text>
</comment>
<dbReference type="InterPro" id="IPR004000">
    <property type="entry name" value="Actin"/>
</dbReference>